<dbReference type="InterPro" id="IPR042299">
    <property type="entry name" value="Ufd1-like_Nn"/>
</dbReference>
<dbReference type="Pfam" id="PF21366">
    <property type="entry name" value="TRAFD1-XIAF1_ZnF"/>
    <property type="match status" value="1"/>
</dbReference>
<dbReference type="Pfam" id="PF03152">
    <property type="entry name" value="UFD1_N1"/>
    <property type="match status" value="1"/>
</dbReference>
<evidence type="ECO:0000259" key="3">
    <source>
        <dbReference type="Pfam" id="PF03152"/>
    </source>
</evidence>
<dbReference type="Gene3D" id="3.10.330.10">
    <property type="match status" value="1"/>
</dbReference>
<dbReference type="Pfam" id="PF23580">
    <property type="entry name" value="Znf_XAF1_N"/>
    <property type="match status" value="1"/>
</dbReference>
<dbReference type="InterPro" id="IPR049439">
    <property type="entry name" value="TRAFD1-XIAF1_Znf"/>
</dbReference>
<feature type="domain" description="Ubiquitin fusion degradation protein UFD1 N-terminal subdomain 2" evidence="6">
    <location>
        <begin position="123"/>
        <end position="201"/>
    </location>
</feature>
<dbReference type="PANTHER" id="PTHR12555">
    <property type="entry name" value="UBIQUITIN FUSION DEGRADATON PROTEIN 1"/>
    <property type="match status" value="1"/>
</dbReference>
<comment type="similarity">
    <text evidence="1">Belongs to the UFD1 family.</text>
</comment>
<protein>
    <submittedName>
        <fullName evidence="7">Ubiquitin fusion degradation protein UFD1-domain-containing protein</fullName>
    </submittedName>
</protein>
<sequence>MDSTYNNRTLLIPRVRPSLAFSDRIILPQSVLERLLDAAGRDPLPSPLTFRLTNPATNAATHCGVREFSAPDGTVYISQQLASSLGLSAKQLAEAAAVADSGEPWDLDAPPPSLIVSRHDLPKGTSVNLRPLDNDYLAIDDDWKALLESSLQSSYTTLTNGQMLSISHPATHATMSFLVDKLQPEDAVCIVDTDLSVDFEAISDDHARKSVAKRDAKRKADGGRSVEVVADSPEQPLTGAFLDAESLKDPFYFALKSWNKSKPLRFEIDVMKLQEDEEVDLDPRSADLYISVGDDSKPSSRFYEWSTIVEETNEITIFPTNSLLASAEQIQIAVESCASPLRFSLKITQQIAEDTNSVESTPAPDARECSNCHQFFPPRTFQLHSAFCERNNVLSACICGQEFSNSLSLVHHKTTTCPQKLHTCRFCHLRLPQEEASDSQSDLLAGYTGHESRCGTRTTECPRCGRSVRLRDVDSHMQLHEMQRVSTPMPAVCTNPLCVRVTEGDAVTATSNSLGLCPSCFGPLYSPMHDPTGARLKSRIERRYFIQLSTGCKKSLCENKQCATGRANLGMDKYAPGEVPAVVSELVQSGKLQFCVDDGMTRRRKLVDWIAEDREFARPWICKAVNEIGVSEGEESESEAAVRNWLAANGVRISEAR</sequence>
<feature type="domain" description="Ubiquitin fusion degradation protein UFD1 N-terminal subdomain 1" evidence="3">
    <location>
        <begin position="12"/>
        <end position="93"/>
    </location>
</feature>
<feature type="domain" description="Ubiquitin-protein ligase E3A N-terminal zinc-binding" evidence="4">
    <location>
        <begin position="542"/>
        <end position="589"/>
    </location>
</feature>
<evidence type="ECO:0000313" key="7">
    <source>
        <dbReference type="EMBL" id="KAK7205419.1"/>
    </source>
</evidence>
<keyword evidence="8" id="KW-1185">Reference proteome</keyword>
<dbReference type="GeneID" id="90035267"/>
<accession>A0ABR1F6E7</accession>
<dbReference type="Gene3D" id="2.40.40.50">
    <property type="entry name" value="Ubiquitin fusion degradation protein UFD1, N-terminal domain"/>
    <property type="match status" value="1"/>
</dbReference>
<dbReference type="EMBL" id="JBBJBU010000005">
    <property type="protein sequence ID" value="KAK7205419.1"/>
    <property type="molecule type" value="Genomic_DNA"/>
</dbReference>
<dbReference type="InterPro" id="IPR013083">
    <property type="entry name" value="Znf_RING/FYVE/PHD"/>
</dbReference>
<evidence type="ECO:0000259" key="6">
    <source>
        <dbReference type="Pfam" id="PF24842"/>
    </source>
</evidence>
<dbReference type="InterPro" id="IPR004854">
    <property type="entry name" value="Ufd1-like"/>
</dbReference>
<dbReference type="Gene3D" id="3.30.40.10">
    <property type="entry name" value="Zinc/RING finger domain, C3HC4 (zinc finger)"/>
    <property type="match status" value="1"/>
</dbReference>
<dbReference type="InterPro" id="IPR055417">
    <property type="entry name" value="UFD1_N1"/>
</dbReference>
<proteinExistence type="inferred from homology"/>
<dbReference type="Proteomes" id="UP001498771">
    <property type="component" value="Unassembled WGS sequence"/>
</dbReference>
<dbReference type="InterPro" id="IPR055418">
    <property type="entry name" value="UFD1_N2"/>
</dbReference>
<dbReference type="PANTHER" id="PTHR12555:SF15">
    <property type="entry name" value="FUSION DEGRADATION PROTEIN (UFD1), PUTATIVE (AFU_ORTHOLOGUE AFUA_4G04640)-RELATED"/>
    <property type="match status" value="1"/>
</dbReference>
<dbReference type="InterPro" id="IPR032353">
    <property type="entry name" value="AZUL"/>
</dbReference>
<keyword evidence="2" id="KW-0833">Ubl conjugation pathway</keyword>
<feature type="domain" description="TRAFD1/XAF1 zinc finger" evidence="5">
    <location>
        <begin position="449"/>
        <end position="476"/>
    </location>
</feature>
<evidence type="ECO:0000259" key="5">
    <source>
        <dbReference type="Pfam" id="PF21366"/>
    </source>
</evidence>
<dbReference type="Pfam" id="PF24842">
    <property type="entry name" value="UFD1_N2"/>
    <property type="match status" value="1"/>
</dbReference>
<evidence type="ECO:0000259" key="4">
    <source>
        <dbReference type="Pfam" id="PF16558"/>
    </source>
</evidence>
<evidence type="ECO:0000256" key="2">
    <source>
        <dbReference type="ARBA" id="ARBA00022786"/>
    </source>
</evidence>
<dbReference type="RefSeq" id="XP_064768452.1">
    <property type="nucleotide sequence ID" value="XM_064909755.1"/>
</dbReference>
<evidence type="ECO:0000256" key="1">
    <source>
        <dbReference type="ARBA" id="ARBA00006043"/>
    </source>
</evidence>
<evidence type="ECO:0000313" key="8">
    <source>
        <dbReference type="Proteomes" id="UP001498771"/>
    </source>
</evidence>
<dbReference type="Gene3D" id="6.10.130.10">
    <property type="entry name" value="Ubiquitin-protein ligase E3A, N-terminal zinc-binding domain (AZUL)"/>
    <property type="match status" value="1"/>
</dbReference>
<gene>
    <name evidence="7" type="ORF">BZA70DRAFT_157036</name>
</gene>
<reference evidence="7 8" key="1">
    <citation type="submission" date="2024-03" db="EMBL/GenBank/DDBJ databases">
        <title>Genome-scale model development and genomic sequencing of the oleaginous clade Lipomyces.</title>
        <authorList>
            <consortium name="Lawrence Berkeley National Laboratory"/>
            <person name="Czajka J.J."/>
            <person name="Han Y."/>
            <person name="Kim J."/>
            <person name="Mondo S.J."/>
            <person name="Hofstad B.A."/>
            <person name="Robles A."/>
            <person name="Haridas S."/>
            <person name="Riley R."/>
            <person name="LaButti K."/>
            <person name="Pangilinan J."/>
            <person name="Andreopoulos W."/>
            <person name="Lipzen A."/>
            <person name="Yan J."/>
            <person name="Wang M."/>
            <person name="Ng V."/>
            <person name="Grigoriev I.V."/>
            <person name="Spatafora J.W."/>
            <person name="Magnuson J.K."/>
            <person name="Baker S.E."/>
            <person name="Pomraning K.R."/>
        </authorList>
    </citation>
    <scope>NUCLEOTIDE SEQUENCE [LARGE SCALE GENOMIC DNA]</scope>
    <source>
        <strain evidence="7 8">Phaff 52-87</strain>
    </source>
</reference>
<comment type="caution">
    <text evidence="7">The sequence shown here is derived from an EMBL/GenBank/DDBJ whole genome shotgun (WGS) entry which is preliminary data.</text>
</comment>
<dbReference type="Pfam" id="PF16558">
    <property type="entry name" value="AZUL"/>
    <property type="match status" value="1"/>
</dbReference>
<organism evidence="7 8">
    <name type="scientific">Myxozyma melibiosi</name>
    <dbReference type="NCBI Taxonomy" id="54550"/>
    <lineage>
        <taxon>Eukaryota</taxon>
        <taxon>Fungi</taxon>
        <taxon>Dikarya</taxon>
        <taxon>Ascomycota</taxon>
        <taxon>Saccharomycotina</taxon>
        <taxon>Lipomycetes</taxon>
        <taxon>Lipomycetales</taxon>
        <taxon>Lipomycetaceae</taxon>
        <taxon>Myxozyma</taxon>
    </lineage>
</organism>
<name>A0ABR1F6E7_9ASCO</name>
<dbReference type="InterPro" id="IPR042556">
    <property type="entry name" value="AZUL_sf"/>
</dbReference>